<proteinExistence type="inferred from homology"/>
<evidence type="ECO:0000313" key="7">
    <source>
        <dbReference type="EMBL" id="MBB3041817.1"/>
    </source>
</evidence>
<protein>
    <submittedName>
        <fullName evidence="7">Branched-chain amino acid transport system substrate-binding protein</fullName>
    </submittedName>
</protein>
<dbReference type="PRINTS" id="PR00337">
    <property type="entry name" value="LEUILEVALBP"/>
</dbReference>
<evidence type="ECO:0000256" key="5">
    <source>
        <dbReference type="SAM" id="SignalP"/>
    </source>
</evidence>
<dbReference type="PANTHER" id="PTHR30483">
    <property type="entry name" value="LEUCINE-SPECIFIC-BINDING PROTEIN"/>
    <property type="match status" value="1"/>
</dbReference>
<dbReference type="GO" id="GO:0006865">
    <property type="term" value="P:amino acid transport"/>
    <property type="evidence" value="ECO:0007669"/>
    <property type="project" value="UniProtKB-KW"/>
</dbReference>
<keyword evidence="3 5" id="KW-0732">Signal</keyword>
<feature type="signal peptide" evidence="5">
    <location>
        <begin position="1"/>
        <end position="25"/>
    </location>
</feature>
<dbReference type="Proteomes" id="UP000589626">
    <property type="component" value="Unassembled WGS sequence"/>
</dbReference>
<accession>A0A7W4VUZ5</accession>
<evidence type="ECO:0000313" key="8">
    <source>
        <dbReference type="Proteomes" id="UP000589626"/>
    </source>
</evidence>
<dbReference type="InterPro" id="IPR028081">
    <property type="entry name" value="Leu-bd"/>
</dbReference>
<dbReference type="Pfam" id="PF13458">
    <property type="entry name" value="Peripla_BP_6"/>
    <property type="match status" value="1"/>
</dbReference>
<evidence type="ECO:0000256" key="1">
    <source>
        <dbReference type="ARBA" id="ARBA00010062"/>
    </source>
</evidence>
<evidence type="ECO:0000256" key="3">
    <source>
        <dbReference type="ARBA" id="ARBA00022729"/>
    </source>
</evidence>
<dbReference type="CDD" id="cd06330">
    <property type="entry name" value="PBP1_As_SBP-like"/>
    <property type="match status" value="1"/>
</dbReference>
<dbReference type="InterPro" id="IPR051010">
    <property type="entry name" value="BCAA_transport"/>
</dbReference>
<gene>
    <name evidence="7" type="ORF">FHU40_001618</name>
</gene>
<evidence type="ECO:0000256" key="4">
    <source>
        <dbReference type="ARBA" id="ARBA00022970"/>
    </source>
</evidence>
<organism evidence="7 8">
    <name type="scientific">Nocardioides soli</name>
    <dbReference type="NCBI Taxonomy" id="1036020"/>
    <lineage>
        <taxon>Bacteria</taxon>
        <taxon>Bacillati</taxon>
        <taxon>Actinomycetota</taxon>
        <taxon>Actinomycetes</taxon>
        <taxon>Propionibacteriales</taxon>
        <taxon>Nocardioidaceae</taxon>
        <taxon>Nocardioides</taxon>
    </lineage>
</organism>
<dbReference type="InterPro" id="IPR028082">
    <property type="entry name" value="Peripla_BP_I"/>
</dbReference>
<evidence type="ECO:0000259" key="6">
    <source>
        <dbReference type="Pfam" id="PF13458"/>
    </source>
</evidence>
<comment type="caution">
    <text evidence="7">The sequence shown here is derived from an EMBL/GenBank/DDBJ whole genome shotgun (WGS) entry which is preliminary data.</text>
</comment>
<keyword evidence="2" id="KW-0813">Transport</keyword>
<feature type="domain" description="Leucine-binding protein" evidence="6">
    <location>
        <begin position="38"/>
        <end position="380"/>
    </location>
</feature>
<dbReference type="PROSITE" id="PS51257">
    <property type="entry name" value="PROKAR_LIPOPROTEIN"/>
    <property type="match status" value="1"/>
</dbReference>
<dbReference type="EMBL" id="JACHWR010000001">
    <property type="protein sequence ID" value="MBB3041817.1"/>
    <property type="molecule type" value="Genomic_DNA"/>
</dbReference>
<dbReference type="RefSeq" id="WP_183591679.1">
    <property type="nucleotide sequence ID" value="NZ_JACHWR010000001.1"/>
</dbReference>
<reference evidence="7 8" key="1">
    <citation type="submission" date="2020-08" db="EMBL/GenBank/DDBJ databases">
        <title>Sequencing the genomes of 1000 actinobacteria strains.</title>
        <authorList>
            <person name="Klenk H.-P."/>
        </authorList>
    </citation>
    <scope>NUCLEOTIDE SEQUENCE [LARGE SCALE GENOMIC DNA]</scope>
    <source>
        <strain evidence="7 8">DSM 105498</strain>
    </source>
</reference>
<feature type="chain" id="PRO_5030769882" evidence="5">
    <location>
        <begin position="26"/>
        <end position="407"/>
    </location>
</feature>
<sequence>MLKSTKMLSLVAVAALMTTAGCSSKASRDAEKAESSGPIKVGLVAVMSGPLAEIGESHKRGAELAVQQINAEGGIDGREIELVIKDEKGDPNTSVQMARELLSDGVKLIAGYTLDPDCLAASPIISDGGGVLVGLSCQGDALTQDSLTDNYFQLAPSNTMLANATADVAEATGLETWQGIGPDYDFGREVWTRFADALGEDKTGKDVYVPLDATQVAPYINSLLSALPDDSAKNTGLFMSTFSATTIGLVKQGEPYDFFGRYGEVINLGGSTPTAEALGADTPPMTFVYDYFDEAYDNDVNTAFVDGYREAHSKRPNAWSYEGYAAILAIKAGIEAAGSADADKVADALPGMSFSGPKGTFEFRAEDHLLMSPVTAWKVKGDASQDEGFAVLNSRAIPAEDVAPAVE</sequence>
<keyword evidence="4" id="KW-0029">Amino-acid transport</keyword>
<evidence type="ECO:0000256" key="2">
    <source>
        <dbReference type="ARBA" id="ARBA00022448"/>
    </source>
</evidence>
<comment type="similarity">
    <text evidence="1">Belongs to the leucine-binding protein family.</text>
</comment>
<dbReference type="InterPro" id="IPR000709">
    <property type="entry name" value="Leu_Ile_Val-bd"/>
</dbReference>
<keyword evidence="8" id="KW-1185">Reference proteome</keyword>
<dbReference type="Gene3D" id="3.40.50.2300">
    <property type="match status" value="2"/>
</dbReference>
<dbReference type="SUPFAM" id="SSF53822">
    <property type="entry name" value="Periplasmic binding protein-like I"/>
    <property type="match status" value="1"/>
</dbReference>
<name>A0A7W4VUZ5_9ACTN</name>
<dbReference type="AlphaFoldDB" id="A0A7W4VUZ5"/>
<dbReference type="PANTHER" id="PTHR30483:SF6">
    <property type="entry name" value="PERIPLASMIC BINDING PROTEIN OF ABC TRANSPORTER FOR NATURAL AMINO ACIDS"/>
    <property type="match status" value="1"/>
</dbReference>